<dbReference type="Proteomes" id="UP000004348">
    <property type="component" value="Chromosome"/>
</dbReference>
<organism evidence="1">
    <name type="scientific">Candidatus Nitrosarchaeum limnium SFB1</name>
    <dbReference type="NCBI Taxonomy" id="886738"/>
    <lineage>
        <taxon>Archaea</taxon>
        <taxon>Nitrososphaerota</taxon>
        <taxon>Nitrososphaeria</taxon>
        <taxon>Nitrosopumilales</taxon>
        <taxon>Nitrosopumilaceae</taxon>
        <taxon>Nitrosarchaeum</taxon>
    </lineage>
</organism>
<name>F3KMJ1_9ARCH</name>
<dbReference type="AlphaFoldDB" id="F3KMJ1"/>
<dbReference type="HOGENOM" id="CLU_2730154_0_0_2"/>
<sequence length="71" mass="8247">MYLSTEPLLPVYDVVLLVDNAASLFCSGANIKEPTITDNARKIIFYSYIHRLFDWMSMQYCFCKKNQSTAR</sequence>
<reference evidence="1" key="1">
    <citation type="journal article" date="2011" name="PLoS ONE">
        <title>Genome of a low-salinity ammonia-oxidizing archaeon determined by single-cell and metagenomic analysis.</title>
        <authorList>
            <person name="Blainey P.C."/>
            <person name="Mosier A.C."/>
            <person name="Potanina A."/>
            <person name="Francis C.A."/>
            <person name="Quake S.R."/>
        </authorList>
    </citation>
    <scope>NUCLEOTIDE SEQUENCE [LARGE SCALE GENOMIC DNA]</scope>
    <source>
        <strain evidence="1">SFB1</strain>
    </source>
</reference>
<comment type="caution">
    <text evidence="1">The sequence shown here is derived from an EMBL/GenBank/DDBJ whole genome shotgun (WGS) entry which is preliminary data.</text>
</comment>
<dbReference type="EMBL" id="AEGP01000063">
    <property type="protein sequence ID" value="EGG41449.1"/>
    <property type="molecule type" value="Genomic_DNA"/>
</dbReference>
<gene>
    <name evidence="1" type="ORF">Nlim_1741</name>
</gene>
<evidence type="ECO:0000313" key="1">
    <source>
        <dbReference type="EMBL" id="EGG41449.1"/>
    </source>
</evidence>
<proteinExistence type="predicted"/>
<accession>F3KMJ1</accession>
<protein>
    <submittedName>
        <fullName evidence="1">Uncharacterized protein</fullName>
    </submittedName>
</protein>